<dbReference type="Gene3D" id="1.10.10.630">
    <property type="entry name" value="DnaD domain-like"/>
    <property type="match status" value="1"/>
</dbReference>
<dbReference type="OrthoDB" id="2082007at2"/>
<dbReference type="GO" id="GO:0004386">
    <property type="term" value="F:helicase activity"/>
    <property type="evidence" value="ECO:0007669"/>
    <property type="project" value="UniProtKB-KW"/>
</dbReference>
<dbReference type="Pfam" id="PF07261">
    <property type="entry name" value="DnaB_2"/>
    <property type="match status" value="1"/>
</dbReference>
<reference evidence="5 6" key="1">
    <citation type="submission" date="2016-07" db="EMBL/GenBank/DDBJ databases">
        <title>Caryophanon latum genome sequencing.</title>
        <authorList>
            <person name="Verma A."/>
            <person name="Pal Y."/>
            <person name="Krishnamurthi S."/>
        </authorList>
    </citation>
    <scope>NUCLEOTIDE SEQUENCE [LARGE SCALE GENOMIC DNA]</scope>
    <source>
        <strain evidence="5 6">DSM 14151</strain>
    </source>
</reference>
<evidence type="ECO:0000256" key="1">
    <source>
        <dbReference type="ARBA" id="ARBA00093462"/>
    </source>
</evidence>
<accession>A0A1C0Z0W8</accession>
<feature type="domain" description="DnaB/C C-terminal" evidence="3">
    <location>
        <begin position="313"/>
        <end position="376"/>
    </location>
</feature>
<comment type="similarity">
    <text evidence="1">Belongs to the DnaB/DnaD family.</text>
</comment>
<dbReference type="InterPro" id="IPR034829">
    <property type="entry name" value="DnaD-like_sf"/>
</dbReference>
<dbReference type="RefSeq" id="WP_066461933.1">
    <property type="nucleotide sequence ID" value="NZ_MATO01000012.1"/>
</dbReference>
<dbReference type="EMBL" id="MATO01000012">
    <property type="protein sequence ID" value="OCS93042.1"/>
    <property type="molecule type" value="Genomic_DNA"/>
</dbReference>
<evidence type="ECO:0000313" key="5">
    <source>
        <dbReference type="EMBL" id="OCS93042.1"/>
    </source>
</evidence>
<keyword evidence="5" id="KW-0067">ATP-binding</keyword>
<dbReference type="AlphaFoldDB" id="A0A1C0Z0W8"/>
<dbReference type="Pfam" id="PF25888">
    <property type="entry name" value="WHD_DnaB"/>
    <property type="match status" value="1"/>
</dbReference>
<evidence type="ECO:0000259" key="4">
    <source>
        <dbReference type="Pfam" id="PF25888"/>
    </source>
</evidence>
<feature type="region of interest" description="Disordered" evidence="2">
    <location>
        <begin position="381"/>
        <end position="441"/>
    </location>
</feature>
<proteinExistence type="inferred from homology"/>
<evidence type="ECO:0000259" key="3">
    <source>
        <dbReference type="Pfam" id="PF07261"/>
    </source>
</evidence>
<name>A0A1C0Z0W8_9BACL</name>
<organism evidence="5 6">
    <name type="scientific">Caryophanon latum</name>
    <dbReference type="NCBI Taxonomy" id="33977"/>
    <lineage>
        <taxon>Bacteria</taxon>
        <taxon>Bacillati</taxon>
        <taxon>Bacillota</taxon>
        <taxon>Bacilli</taxon>
        <taxon>Bacillales</taxon>
        <taxon>Caryophanaceae</taxon>
        <taxon>Caryophanon</taxon>
    </lineage>
</organism>
<dbReference type="InterPro" id="IPR006343">
    <property type="entry name" value="DnaB/C_C"/>
</dbReference>
<sequence length="458" mass="54068">MHILHELHATDTYEIRLPHNLSTYERQLMTLLYQPIIGADAVTMYFTLWTEAEYESGLQVHYYLMNMLGQPLRHIFESRVTLEAIGLLRTFSKKTENGQHFSYELVRPLDAETFFSDPLLSMFLFSKIGEQAYRKLRARFIHKKRDDDYREVTRSFVDVFVPVQLNMPQDLMTVPKVETSNNYPFHYEIFDFTLLRAGLSEQLVPSTALTMTAKELIAKLAFLYRLSPLDMQKVVIAALDEHNELPSQRLIQEARSYYKMMKSKEMPKLEKHIQLTKPEPVPEKRELTLQERKLRYWAQTSPIDVLRELSGDREPPPSDIEIVDSLILQYGLEMEVVNVLIDYVMITKNKRMPRKYIETIAGHWQRENIRTAQEAMDLARKGHDDYRQWKDQEEKKSSSPRSYKQKQGTGRVEKLPDWFETRHEKTEEQLTKEQEAELEEERRKLLESLGLADEEVNN</sequence>
<gene>
    <name evidence="5" type="ORF">A6K76_00710</name>
</gene>
<feature type="compositionally biased region" description="Polar residues" evidence="2">
    <location>
        <begin position="399"/>
        <end position="408"/>
    </location>
</feature>
<comment type="caution">
    <text evidence="5">The sequence shown here is derived from an EMBL/GenBank/DDBJ whole genome shotgun (WGS) entry which is preliminary data.</text>
</comment>
<feature type="domain" description="Replicative helicase loading/DNA remodeling protein DnaB N-terminal winged helix" evidence="4">
    <location>
        <begin position="9"/>
        <end position="238"/>
    </location>
</feature>
<evidence type="ECO:0000313" key="6">
    <source>
        <dbReference type="Proteomes" id="UP000093482"/>
    </source>
</evidence>
<keyword evidence="6" id="KW-1185">Reference proteome</keyword>
<evidence type="ECO:0000256" key="2">
    <source>
        <dbReference type="SAM" id="MobiDB-lite"/>
    </source>
</evidence>
<keyword evidence="5" id="KW-0347">Helicase</keyword>
<dbReference type="InterPro" id="IPR058660">
    <property type="entry name" value="WHD_DnaB"/>
</dbReference>
<dbReference type="Proteomes" id="UP000093482">
    <property type="component" value="Unassembled WGS sequence"/>
</dbReference>
<protein>
    <submittedName>
        <fullName evidence="5">Helicase DnaB</fullName>
    </submittedName>
</protein>
<keyword evidence="5" id="KW-0378">Hydrolase</keyword>
<feature type="compositionally biased region" description="Basic and acidic residues" evidence="2">
    <location>
        <begin position="411"/>
        <end position="441"/>
    </location>
</feature>
<feature type="compositionally biased region" description="Basic and acidic residues" evidence="2">
    <location>
        <begin position="381"/>
        <end position="397"/>
    </location>
</feature>
<keyword evidence="5" id="KW-0547">Nucleotide-binding</keyword>